<comment type="caution">
    <text evidence="1">The sequence shown here is derived from an EMBL/GenBank/DDBJ whole genome shotgun (WGS) entry which is preliminary data.</text>
</comment>
<name>A0ABP0FC50_CLALP</name>
<accession>A0ABP0FC50</accession>
<proteinExistence type="predicted"/>
<gene>
    <name evidence="1" type="ORF">CVLEPA_LOCUS6682</name>
</gene>
<keyword evidence="2" id="KW-1185">Reference proteome</keyword>
<dbReference type="EMBL" id="CAWYQH010000046">
    <property type="protein sequence ID" value="CAK8677288.1"/>
    <property type="molecule type" value="Genomic_DNA"/>
</dbReference>
<sequence>MFISFAQIQLCVLGLNLDDRGIQKDEQISSVKVVQSLSHDPGMTYYSRLDKFYGNSNKTQRTSQNKRKLKLVKPEPIKLLRRFYLGTNNV</sequence>
<evidence type="ECO:0000313" key="2">
    <source>
        <dbReference type="Proteomes" id="UP001642483"/>
    </source>
</evidence>
<organism evidence="1 2">
    <name type="scientific">Clavelina lepadiformis</name>
    <name type="common">Light-bulb sea squirt</name>
    <name type="synonym">Ascidia lepadiformis</name>
    <dbReference type="NCBI Taxonomy" id="159417"/>
    <lineage>
        <taxon>Eukaryota</taxon>
        <taxon>Metazoa</taxon>
        <taxon>Chordata</taxon>
        <taxon>Tunicata</taxon>
        <taxon>Ascidiacea</taxon>
        <taxon>Aplousobranchia</taxon>
        <taxon>Clavelinidae</taxon>
        <taxon>Clavelina</taxon>
    </lineage>
</organism>
<dbReference type="Proteomes" id="UP001642483">
    <property type="component" value="Unassembled WGS sequence"/>
</dbReference>
<protein>
    <submittedName>
        <fullName evidence="1">Uncharacterized protein</fullName>
    </submittedName>
</protein>
<reference evidence="1 2" key="1">
    <citation type="submission" date="2024-02" db="EMBL/GenBank/DDBJ databases">
        <authorList>
            <person name="Daric V."/>
            <person name="Darras S."/>
        </authorList>
    </citation>
    <scope>NUCLEOTIDE SEQUENCE [LARGE SCALE GENOMIC DNA]</scope>
</reference>
<evidence type="ECO:0000313" key="1">
    <source>
        <dbReference type="EMBL" id="CAK8677288.1"/>
    </source>
</evidence>